<feature type="domain" description="EF-hand" evidence="7">
    <location>
        <begin position="259"/>
        <end position="285"/>
    </location>
</feature>
<protein>
    <recommendedName>
        <fullName evidence="2 4">peptidylprolyl isomerase</fullName>
        <ecNumber evidence="2 4">5.2.1.8</ecNumber>
    </recommendedName>
</protein>
<dbReference type="InterPro" id="IPR011992">
    <property type="entry name" value="EF-hand-dom_pair"/>
</dbReference>
<comment type="caution">
    <text evidence="8">The sequence shown here is derived from an EMBL/GenBank/DDBJ whole genome shotgun (WGS) entry which is preliminary data.</text>
</comment>
<feature type="chain" id="PRO_5047266672" description="peptidylprolyl isomerase" evidence="5">
    <location>
        <begin position="21"/>
        <end position="330"/>
    </location>
</feature>
<proteinExistence type="predicted"/>
<dbReference type="SUPFAM" id="SSF54534">
    <property type="entry name" value="FKBP-like"/>
    <property type="match status" value="1"/>
</dbReference>
<dbReference type="EMBL" id="JBHUMD010000005">
    <property type="protein sequence ID" value="MFD2600983.1"/>
    <property type="molecule type" value="Genomic_DNA"/>
</dbReference>
<dbReference type="Gene3D" id="3.10.50.40">
    <property type="match status" value="1"/>
</dbReference>
<evidence type="ECO:0000256" key="5">
    <source>
        <dbReference type="SAM" id="SignalP"/>
    </source>
</evidence>
<evidence type="ECO:0000313" key="8">
    <source>
        <dbReference type="EMBL" id="MFD2600983.1"/>
    </source>
</evidence>
<keyword evidence="9" id="KW-1185">Reference proteome</keyword>
<evidence type="ECO:0000259" key="6">
    <source>
        <dbReference type="PROSITE" id="PS50059"/>
    </source>
</evidence>
<keyword evidence="4" id="KW-0413">Isomerase</keyword>
<feature type="domain" description="PPIase FKBP-type" evidence="6">
    <location>
        <begin position="115"/>
        <end position="215"/>
    </location>
</feature>
<name>A0ABW5NSH7_9FLAO</name>
<organism evidence="8 9">
    <name type="scientific">Flavobacterium suzhouense</name>
    <dbReference type="NCBI Taxonomy" id="1529638"/>
    <lineage>
        <taxon>Bacteria</taxon>
        <taxon>Pseudomonadati</taxon>
        <taxon>Bacteroidota</taxon>
        <taxon>Flavobacteriia</taxon>
        <taxon>Flavobacteriales</taxon>
        <taxon>Flavobacteriaceae</taxon>
        <taxon>Flavobacterium</taxon>
    </lineage>
</organism>
<dbReference type="InterPro" id="IPR018247">
    <property type="entry name" value="EF_Hand_1_Ca_BS"/>
</dbReference>
<evidence type="ECO:0000256" key="2">
    <source>
        <dbReference type="ARBA" id="ARBA00013194"/>
    </source>
</evidence>
<feature type="signal peptide" evidence="5">
    <location>
        <begin position="1"/>
        <end position="20"/>
    </location>
</feature>
<keyword evidence="3 4" id="KW-0697">Rotamase</keyword>
<dbReference type="InterPro" id="IPR001179">
    <property type="entry name" value="PPIase_FKBP_dom"/>
</dbReference>
<dbReference type="InterPro" id="IPR002048">
    <property type="entry name" value="EF_hand_dom"/>
</dbReference>
<reference evidence="9" key="1">
    <citation type="journal article" date="2019" name="Int. J. Syst. Evol. Microbiol.">
        <title>The Global Catalogue of Microorganisms (GCM) 10K type strain sequencing project: providing services to taxonomists for standard genome sequencing and annotation.</title>
        <authorList>
            <consortium name="The Broad Institute Genomics Platform"/>
            <consortium name="The Broad Institute Genome Sequencing Center for Infectious Disease"/>
            <person name="Wu L."/>
            <person name="Ma J."/>
        </authorList>
    </citation>
    <scope>NUCLEOTIDE SEQUENCE [LARGE SCALE GENOMIC DNA]</scope>
    <source>
        <strain evidence="9">KCTC 42107</strain>
    </source>
</reference>
<dbReference type="InterPro" id="IPR046357">
    <property type="entry name" value="PPIase_dom_sf"/>
</dbReference>
<dbReference type="PROSITE" id="PS00018">
    <property type="entry name" value="EF_HAND_1"/>
    <property type="match status" value="2"/>
</dbReference>
<evidence type="ECO:0000313" key="9">
    <source>
        <dbReference type="Proteomes" id="UP001597480"/>
    </source>
</evidence>
<dbReference type="Proteomes" id="UP001597480">
    <property type="component" value="Unassembled WGS sequence"/>
</dbReference>
<keyword evidence="5" id="KW-0732">Signal</keyword>
<gene>
    <name evidence="8" type="ORF">ACFSR3_02840</name>
</gene>
<sequence length="330" mass="36454">MKRFLKAFSLIAFIAIFASCGNDDDVTATPPRDYGVQNAADTDSIVKFLKTHYIVLDETNYQTTFPEITDGVTEPSIWDNTTYPLKSTVVTRNSIDYTIYYLTFRQGVGDAPSGVDDVNVNYRGTLLDGTQFDIAPVVGGTNFSLSETISGWQDIFPFFNSGTYIEGNGGEPASFTDYGAGAVFLPSGLAYFNGSRASIPAYSCLVFSFQLFDVTYTDIDGDGILNKDEFEWGKDDETGEWKKIPVVFSDTDGDGVPNYADVDDDGDGFLTKDEIRKVINGLPSTNQYYTYDEMLDENGTVKEEFRCPNSTREIPVPKYMDDTCRGGVAN</sequence>
<dbReference type="PROSITE" id="PS50222">
    <property type="entry name" value="EF_HAND_2"/>
    <property type="match status" value="1"/>
</dbReference>
<dbReference type="RefSeq" id="WP_379819630.1">
    <property type="nucleotide sequence ID" value="NZ_JBHUMD010000005.1"/>
</dbReference>
<accession>A0ABW5NSH7</accession>
<dbReference type="SUPFAM" id="SSF47473">
    <property type="entry name" value="EF-hand"/>
    <property type="match status" value="1"/>
</dbReference>
<comment type="catalytic activity">
    <reaction evidence="1 4">
        <text>[protein]-peptidylproline (omega=180) = [protein]-peptidylproline (omega=0)</text>
        <dbReference type="Rhea" id="RHEA:16237"/>
        <dbReference type="Rhea" id="RHEA-COMP:10747"/>
        <dbReference type="Rhea" id="RHEA-COMP:10748"/>
        <dbReference type="ChEBI" id="CHEBI:83833"/>
        <dbReference type="ChEBI" id="CHEBI:83834"/>
        <dbReference type="EC" id="5.2.1.8"/>
    </reaction>
</comment>
<evidence type="ECO:0000256" key="1">
    <source>
        <dbReference type="ARBA" id="ARBA00000971"/>
    </source>
</evidence>
<dbReference type="EC" id="5.2.1.8" evidence="2 4"/>
<evidence type="ECO:0000256" key="4">
    <source>
        <dbReference type="PROSITE-ProRule" id="PRU00277"/>
    </source>
</evidence>
<evidence type="ECO:0000259" key="7">
    <source>
        <dbReference type="PROSITE" id="PS50222"/>
    </source>
</evidence>
<dbReference type="PROSITE" id="PS51257">
    <property type="entry name" value="PROKAR_LIPOPROTEIN"/>
    <property type="match status" value="1"/>
</dbReference>
<dbReference type="PROSITE" id="PS50059">
    <property type="entry name" value="FKBP_PPIASE"/>
    <property type="match status" value="1"/>
</dbReference>
<evidence type="ECO:0000256" key="3">
    <source>
        <dbReference type="ARBA" id="ARBA00023110"/>
    </source>
</evidence>